<dbReference type="PANTHER" id="PTHR31234:SF42">
    <property type="entry name" value="LATE EMBRYOGENESIS ABUNDANT (LEA) HYDROXYPROLINE-RICH GLYCOPROTEIN FAMILY"/>
    <property type="match status" value="1"/>
</dbReference>
<dbReference type="GeneID" id="110423328"/>
<proteinExistence type="predicted"/>
<evidence type="ECO:0000256" key="2">
    <source>
        <dbReference type="ARBA" id="ARBA00023136"/>
    </source>
</evidence>
<reference evidence="6" key="1">
    <citation type="submission" date="2025-08" db="UniProtKB">
        <authorList>
            <consortium name="RefSeq"/>
        </authorList>
    </citation>
    <scope>IDENTIFICATION</scope>
    <source>
        <tissue evidence="6">Leaf</tissue>
    </source>
</reference>
<dbReference type="PANTHER" id="PTHR31234">
    <property type="entry name" value="LATE EMBRYOGENESIS ABUNDANT (LEA) HYDROXYPROLINE-RICH GLYCOPROTEIN FAMILY"/>
    <property type="match status" value="1"/>
</dbReference>
<keyword evidence="5" id="KW-1185">Reference proteome</keyword>
<feature type="compositionally biased region" description="Polar residues" evidence="3">
    <location>
        <begin position="156"/>
        <end position="167"/>
    </location>
</feature>
<dbReference type="GO" id="GO:0005886">
    <property type="term" value="C:plasma membrane"/>
    <property type="evidence" value="ECO:0007669"/>
    <property type="project" value="TreeGrafter"/>
</dbReference>
<keyword evidence="2 4" id="KW-0472">Membrane</keyword>
<evidence type="ECO:0000313" key="5">
    <source>
        <dbReference type="Proteomes" id="UP000504621"/>
    </source>
</evidence>
<dbReference type="Proteomes" id="UP000504621">
    <property type="component" value="Unplaced"/>
</dbReference>
<name>A0A6J1B1Q7_9ROSI</name>
<evidence type="ECO:0000256" key="4">
    <source>
        <dbReference type="SAM" id="Phobius"/>
    </source>
</evidence>
<evidence type="ECO:0000256" key="1">
    <source>
        <dbReference type="ARBA" id="ARBA00004370"/>
    </source>
</evidence>
<dbReference type="OrthoDB" id="1924574at2759"/>
<keyword evidence="4" id="KW-1133">Transmembrane helix</keyword>
<dbReference type="InterPro" id="IPR044839">
    <property type="entry name" value="NDR1-like"/>
</dbReference>
<keyword evidence="4" id="KW-0812">Transmembrane</keyword>
<comment type="subcellular location">
    <subcellularLocation>
        <location evidence="1">Membrane</location>
    </subcellularLocation>
</comment>
<dbReference type="AlphaFoldDB" id="A0A6J1B1Q7"/>
<dbReference type="GO" id="GO:0098542">
    <property type="term" value="P:defense response to other organism"/>
    <property type="evidence" value="ECO:0007669"/>
    <property type="project" value="InterPro"/>
</dbReference>
<protein>
    <submittedName>
        <fullName evidence="6">NDR1/HIN1-like protein 6</fullName>
    </submittedName>
</protein>
<accession>A0A6J1B1Q7</accession>
<organism evidence="5 6">
    <name type="scientific">Herrania umbratica</name>
    <dbReference type="NCBI Taxonomy" id="108875"/>
    <lineage>
        <taxon>Eukaryota</taxon>
        <taxon>Viridiplantae</taxon>
        <taxon>Streptophyta</taxon>
        <taxon>Embryophyta</taxon>
        <taxon>Tracheophyta</taxon>
        <taxon>Spermatophyta</taxon>
        <taxon>Magnoliopsida</taxon>
        <taxon>eudicotyledons</taxon>
        <taxon>Gunneridae</taxon>
        <taxon>Pentapetalae</taxon>
        <taxon>rosids</taxon>
        <taxon>malvids</taxon>
        <taxon>Malvales</taxon>
        <taxon>Malvaceae</taxon>
        <taxon>Byttnerioideae</taxon>
        <taxon>Herrania</taxon>
    </lineage>
</organism>
<feature type="region of interest" description="Disordered" evidence="3">
    <location>
        <begin position="1"/>
        <end position="184"/>
    </location>
</feature>
<feature type="compositionally biased region" description="Basic and acidic residues" evidence="3">
    <location>
        <begin position="34"/>
        <end position="67"/>
    </location>
</feature>
<dbReference type="RefSeq" id="XP_021293205.1">
    <property type="nucleotide sequence ID" value="XM_021437530.1"/>
</dbReference>
<evidence type="ECO:0000313" key="6">
    <source>
        <dbReference type="RefSeq" id="XP_021293205.1"/>
    </source>
</evidence>
<sequence>MARQHVETNPHFIGPDEELTPELRDHLPNALLRSRRDHDQRPPPRGPRELQPPQDERLHPRHLRDQRPYPLGPSRPAQHHEDQPHPPLHVWVPPPHHEDQRRQPQHRQPQQPEPLGIWAPRAPVQGPAPKKQKRSRTRKEVGMQPQVQDQHPRASLIQQEGESTRGSMTPKPEGQQPHEHRPHSSIFLPRVRRTKPVTWFAAAFCIIFWLAVIIGGLIVLVVYLVFRPRSPRFDVTSVTLNAAYLDMGYLLNADLTMLANFTNPNKKVRVDFSSMYLDLYFENTRIATQYIEPFSAARRQSMFANIHMVTSQVRLSVKETLLLQKQIQNNRVMFTVKGEFRARSNFGSVWSYSYWLHGRCSIMVSSPPTGVLRDKRCRTKQ</sequence>
<evidence type="ECO:0000256" key="3">
    <source>
        <dbReference type="SAM" id="MobiDB-lite"/>
    </source>
</evidence>
<feature type="transmembrane region" description="Helical" evidence="4">
    <location>
        <begin position="199"/>
        <end position="226"/>
    </location>
</feature>
<gene>
    <name evidence="6" type="primary">LOC110423328</name>
</gene>